<comment type="caution">
    <text evidence="2">The sequence shown here is derived from an EMBL/GenBank/DDBJ whole genome shotgun (WGS) entry which is preliminary data.</text>
</comment>
<reference evidence="2" key="1">
    <citation type="journal article" date="2018" name="DNA Res.">
        <title>Multiple hybrid de novo genome assembly of finger millet, an orphan allotetraploid crop.</title>
        <authorList>
            <person name="Hatakeyama M."/>
            <person name="Aluri S."/>
            <person name="Balachadran M.T."/>
            <person name="Sivarajan S.R."/>
            <person name="Patrignani A."/>
            <person name="Gruter S."/>
            <person name="Poveda L."/>
            <person name="Shimizu-Inatsugi R."/>
            <person name="Baeten J."/>
            <person name="Francoijs K.J."/>
            <person name="Nataraja K.N."/>
            <person name="Reddy Y.A.N."/>
            <person name="Phadnis S."/>
            <person name="Ravikumar R.L."/>
            <person name="Schlapbach R."/>
            <person name="Sreeman S.M."/>
            <person name="Shimizu K.K."/>
        </authorList>
    </citation>
    <scope>NUCLEOTIDE SEQUENCE</scope>
</reference>
<dbReference type="CDD" id="cd22160">
    <property type="entry name" value="F-box_AtFBL13-like"/>
    <property type="match status" value="1"/>
</dbReference>
<protein>
    <recommendedName>
        <fullName evidence="1">F-box domain-containing protein</fullName>
    </recommendedName>
</protein>
<dbReference type="InterPro" id="IPR001810">
    <property type="entry name" value="F-box_dom"/>
</dbReference>
<dbReference type="Gene3D" id="3.80.10.10">
    <property type="entry name" value="Ribonuclease Inhibitor"/>
    <property type="match status" value="1"/>
</dbReference>
<dbReference type="SUPFAM" id="SSF81383">
    <property type="entry name" value="F-box domain"/>
    <property type="match status" value="1"/>
</dbReference>
<name>A0AAV5D6X0_ELECO</name>
<evidence type="ECO:0000313" key="2">
    <source>
        <dbReference type="EMBL" id="GJN06688.1"/>
    </source>
</evidence>
<dbReference type="AlphaFoldDB" id="A0AAV5D6X0"/>
<dbReference type="PROSITE" id="PS50181">
    <property type="entry name" value="FBOX"/>
    <property type="match status" value="1"/>
</dbReference>
<dbReference type="SUPFAM" id="SSF52047">
    <property type="entry name" value="RNI-like"/>
    <property type="match status" value="1"/>
</dbReference>
<accession>A0AAV5D6X0</accession>
<gene>
    <name evidence="2" type="primary">ga24444</name>
    <name evidence="2" type="ORF">PR202_ga24444</name>
</gene>
<dbReference type="PANTHER" id="PTHR34223">
    <property type="entry name" value="OS11G0201299 PROTEIN"/>
    <property type="match status" value="1"/>
</dbReference>
<dbReference type="Gene3D" id="1.20.1280.50">
    <property type="match status" value="1"/>
</dbReference>
<dbReference type="Pfam" id="PF00646">
    <property type="entry name" value="F-box"/>
    <property type="match status" value="1"/>
</dbReference>
<reference evidence="2" key="2">
    <citation type="submission" date="2021-12" db="EMBL/GenBank/DDBJ databases">
        <title>Resequencing data analysis of finger millet.</title>
        <authorList>
            <person name="Hatakeyama M."/>
            <person name="Aluri S."/>
            <person name="Balachadran M.T."/>
            <person name="Sivarajan S.R."/>
            <person name="Poveda L."/>
            <person name="Shimizu-Inatsugi R."/>
            <person name="Schlapbach R."/>
            <person name="Sreeman S.M."/>
            <person name="Shimizu K.K."/>
        </authorList>
    </citation>
    <scope>NUCLEOTIDE SEQUENCE</scope>
</reference>
<sequence>MPISTTSSQEAMGKAGEDLISALPDDVLHLLLSFLPSDDAVRTSVVAHRWRHLWKSARAIRVYSRGSRVDGWTQRTLTRFVNHLLAAAPSGLLARRRMRHQLRRDEDLSDAAGLWIRHAVSFCEAKVLRFSVRTNNRLGIPDVPFVSENLARVEIANAKLDFDTLDFSRCPALEVLDCSTSRINVGRILSPSLRRLRLDDCYFTGETRTRISTPRLVSLHVTVSFGWAPFLDDMPMRDCQFCTMFINLKTLLLNEWCVTPDLGALVYFLRYTPVLEKLTLGLEFCHVRIV</sequence>
<dbReference type="InterPro" id="IPR053781">
    <property type="entry name" value="F-box_AtFBL13-like"/>
</dbReference>
<dbReference type="PANTHER" id="PTHR34223:SF51">
    <property type="entry name" value="OS06G0556300 PROTEIN"/>
    <property type="match status" value="1"/>
</dbReference>
<proteinExistence type="predicted"/>
<evidence type="ECO:0000313" key="3">
    <source>
        <dbReference type="Proteomes" id="UP001054889"/>
    </source>
</evidence>
<dbReference type="EMBL" id="BQKI01000013">
    <property type="protein sequence ID" value="GJN06688.1"/>
    <property type="molecule type" value="Genomic_DNA"/>
</dbReference>
<dbReference type="InterPro" id="IPR032675">
    <property type="entry name" value="LRR_dom_sf"/>
</dbReference>
<dbReference type="InterPro" id="IPR053197">
    <property type="entry name" value="F-box_SCFL_complex_component"/>
</dbReference>
<organism evidence="2 3">
    <name type="scientific">Eleusine coracana subsp. coracana</name>
    <dbReference type="NCBI Taxonomy" id="191504"/>
    <lineage>
        <taxon>Eukaryota</taxon>
        <taxon>Viridiplantae</taxon>
        <taxon>Streptophyta</taxon>
        <taxon>Embryophyta</taxon>
        <taxon>Tracheophyta</taxon>
        <taxon>Spermatophyta</taxon>
        <taxon>Magnoliopsida</taxon>
        <taxon>Liliopsida</taxon>
        <taxon>Poales</taxon>
        <taxon>Poaceae</taxon>
        <taxon>PACMAD clade</taxon>
        <taxon>Chloridoideae</taxon>
        <taxon>Cynodonteae</taxon>
        <taxon>Eleusininae</taxon>
        <taxon>Eleusine</taxon>
    </lineage>
</organism>
<keyword evidence="3" id="KW-1185">Reference proteome</keyword>
<dbReference type="InterPro" id="IPR036047">
    <property type="entry name" value="F-box-like_dom_sf"/>
</dbReference>
<dbReference type="Proteomes" id="UP001054889">
    <property type="component" value="Unassembled WGS sequence"/>
</dbReference>
<evidence type="ECO:0000259" key="1">
    <source>
        <dbReference type="PROSITE" id="PS50181"/>
    </source>
</evidence>
<feature type="domain" description="F-box" evidence="1">
    <location>
        <begin position="17"/>
        <end position="63"/>
    </location>
</feature>